<sequence>MLAKAIESTNNETRRRYLVKLCETHWVDKHTSIMVFKQVFLCTQKFPHLFGVIIGLDYLVESGDSETSGLARSYRKALTDIDFVIPLIVVNRVFCTTKPYAEQLQKPTCDLLKCYQSMEHPSTYLAELIYDDNQVNELYNKFTKFIELNEIDNCLSRTASRRYESVKDYFIDVYRTFTQVKYVRWETV</sequence>
<dbReference type="EMBL" id="CAJNOW010020607">
    <property type="protein sequence ID" value="CAF1680315.1"/>
    <property type="molecule type" value="Genomic_DNA"/>
</dbReference>
<gene>
    <name evidence="1" type="ORF">KQP761_LOCUS36382</name>
    <name evidence="2" type="ORF">UXM345_LOCUS33497</name>
</gene>
<evidence type="ECO:0000313" key="1">
    <source>
        <dbReference type="EMBL" id="CAF1680315.1"/>
    </source>
</evidence>
<comment type="caution">
    <text evidence="2">The sequence shown here is derived from an EMBL/GenBank/DDBJ whole genome shotgun (WGS) entry which is preliminary data.</text>
</comment>
<reference evidence="2" key="1">
    <citation type="submission" date="2021-02" db="EMBL/GenBank/DDBJ databases">
        <authorList>
            <person name="Nowell W R."/>
        </authorList>
    </citation>
    <scope>NUCLEOTIDE SEQUENCE</scope>
</reference>
<evidence type="ECO:0000313" key="2">
    <source>
        <dbReference type="EMBL" id="CAF4302515.1"/>
    </source>
</evidence>
<dbReference type="Proteomes" id="UP000663842">
    <property type="component" value="Unassembled WGS sequence"/>
</dbReference>
<dbReference type="AlphaFoldDB" id="A0A820I6Q3"/>
<name>A0A820I6Q3_9BILA</name>
<evidence type="ECO:0000313" key="3">
    <source>
        <dbReference type="Proteomes" id="UP000663842"/>
    </source>
</evidence>
<proteinExistence type="predicted"/>
<protein>
    <submittedName>
        <fullName evidence="2">Uncharacterized protein</fullName>
    </submittedName>
</protein>
<dbReference type="Proteomes" id="UP000663834">
    <property type="component" value="Unassembled WGS sequence"/>
</dbReference>
<accession>A0A820I6Q3</accession>
<organism evidence="2 3">
    <name type="scientific">Rotaria magnacalcarata</name>
    <dbReference type="NCBI Taxonomy" id="392030"/>
    <lineage>
        <taxon>Eukaryota</taxon>
        <taxon>Metazoa</taxon>
        <taxon>Spiralia</taxon>
        <taxon>Gnathifera</taxon>
        <taxon>Rotifera</taxon>
        <taxon>Eurotatoria</taxon>
        <taxon>Bdelloidea</taxon>
        <taxon>Philodinida</taxon>
        <taxon>Philodinidae</taxon>
        <taxon>Rotaria</taxon>
    </lineage>
</organism>
<dbReference type="OrthoDB" id="10072079at2759"/>
<dbReference type="EMBL" id="CAJOBF010011180">
    <property type="protein sequence ID" value="CAF4302515.1"/>
    <property type="molecule type" value="Genomic_DNA"/>
</dbReference>